<dbReference type="AlphaFoldDB" id="A0AAN8LLH1"/>
<dbReference type="PANTHER" id="PTHR44154">
    <property type="entry name" value="QUINONE OXIDOREDUCTASE"/>
    <property type="match status" value="1"/>
</dbReference>
<dbReference type="InterPro" id="IPR011032">
    <property type="entry name" value="GroES-like_sf"/>
</dbReference>
<feature type="region of interest" description="Disordered" evidence="2">
    <location>
        <begin position="72"/>
        <end position="95"/>
    </location>
</feature>
<dbReference type="GO" id="GO:0070402">
    <property type="term" value="F:NADPH binding"/>
    <property type="evidence" value="ECO:0007669"/>
    <property type="project" value="TreeGrafter"/>
</dbReference>
<protein>
    <submittedName>
        <fullName evidence="3">Uncharacterized protein</fullName>
    </submittedName>
</protein>
<name>A0AAN8LLH1_9TELE</name>
<organism evidence="3 4">
    <name type="scientific">Coregonus suidteri</name>
    <dbReference type="NCBI Taxonomy" id="861788"/>
    <lineage>
        <taxon>Eukaryota</taxon>
        <taxon>Metazoa</taxon>
        <taxon>Chordata</taxon>
        <taxon>Craniata</taxon>
        <taxon>Vertebrata</taxon>
        <taxon>Euteleostomi</taxon>
        <taxon>Actinopterygii</taxon>
        <taxon>Neopterygii</taxon>
        <taxon>Teleostei</taxon>
        <taxon>Protacanthopterygii</taxon>
        <taxon>Salmoniformes</taxon>
        <taxon>Salmonidae</taxon>
        <taxon>Coregoninae</taxon>
        <taxon>Coregonus</taxon>
    </lineage>
</organism>
<accession>A0AAN8LLH1</accession>
<dbReference type="EMBL" id="JAGTTL010000016">
    <property type="protein sequence ID" value="KAK6310542.1"/>
    <property type="molecule type" value="Genomic_DNA"/>
</dbReference>
<dbReference type="Proteomes" id="UP001356427">
    <property type="component" value="Unassembled WGS sequence"/>
</dbReference>
<evidence type="ECO:0000313" key="3">
    <source>
        <dbReference type="EMBL" id="KAK6310542.1"/>
    </source>
</evidence>
<dbReference type="GO" id="GO:0003730">
    <property type="term" value="F:mRNA 3'-UTR binding"/>
    <property type="evidence" value="ECO:0007669"/>
    <property type="project" value="TreeGrafter"/>
</dbReference>
<evidence type="ECO:0000313" key="4">
    <source>
        <dbReference type="Proteomes" id="UP001356427"/>
    </source>
</evidence>
<dbReference type="Gene3D" id="3.40.50.720">
    <property type="entry name" value="NAD(P)-binding Rossmann-like Domain"/>
    <property type="match status" value="1"/>
</dbReference>
<dbReference type="InterPro" id="IPR051603">
    <property type="entry name" value="Zinc-ADH_QOR/CCCR"/>
</dbReference>
<gene>
    <name evidence="3" type="ORF">J4Q44_G00185970</name>
</gene>
<evidence type="ECO:0000256" key="2">
    <source>
        <dbReference type="SAM" id="MobiDB-lite"/>
    </source>
</evidence>
<keyword evidence="4" id="KW-1185">Reference proteome</keyword>
<proteinExistence type="predicted"/>
<dbReference type="GO" id="GO:0005829">
    <property type="term" value="C:cytosol"/>
    <property type="evidence" value="ECO:0007669"/>
    <property type="project" value="TreeGrafter"/>
</dbReference>
<dbReference type="GO" id="GO:0003960">
    <property type="term" value="F:quinone reductase (NADPH) activity"/>
    <property type="evidence" value="ECO:0007669"/>
    <property type="project" value="TreeGrafter"/>
</dbReference>
<reference evidence="3 4" key="1">
    <citation type="submission" date="2021-04" db="EMBL/GenBank/DDBJ databases">
        <authorList>
            <person name="De Guttry C."/>
            <person name="Zahm M."/>
            <person name="Klopp C."/>
            <person name="Cabau C."/>
            <person name="Louis A."/>
            <person name="Berthelot C."/>
            <person name="Parey E."/>
            <person name="Roest Crollius H."/>
            <person name="Montfort J."/>
            <person name="Robinson-Rechavi M."/>
            <person name="Bucao C."/>
            <person name="Bouchez O."/>
            <person name="Gislard M."/>
            <person name="Lluch J."/>
            <person name="Milhes M."/>
            <person name="Lampietro C."/>
            <person name="Lopez Roques C."/>
            <person name="Donnadieu C."/>
            <person name="Braasch I."/>
            <person name="Desvignes T."/>
            <person name="Postlethwait J."/>
            <person name="Bobe J."/>
            <person name="Wedekind C."/>
            <person name="Guiguen Y."/>
        </authorList>
    </citation>
    <scope>NUCLEOTIDE SEQUENCE [LARGE SCALE GENOMIC DNA]</scope>
    <source>
        <strain evidence="3">Cs_M1</strain>
        <tissue evidence="3">Blood</tissue>
    </source>
</reference>
<dbReference type="SUPFAM" id="SSF50129">
    <property type="entry name" value="GroES-like"/>
    <property type="match status" value="1"/>
</dbReference>
<sequence>MCPGSWRLLIQAGDFVFTTATKMGGYAEYTFVSEDCVQRLPASLDYKQGAAIGIPYFTAYRALFHKAHAKAGETTHPWSPRQGGGGSVSDGQRRA</sequence>
<comment type="caution">
    <text evidence="3">The sequence shown here is derived from an EMBL/GenBank/DDBJ whole genome shotgun (WGS) entry which is preliminary data.</text>
</comment>
<dbReference type="Gene3D" id="3.90.180.10">
    <property type="entry name" value="Medium-chain alcohol dehydrogenases, catalytic domain"/>
    <property type="match status" value="1"/>
</dbReference>
<dbReference type="PANTHER" id="PTHR44154:SF1">
    <property type="entry name" value="QUINONE OXIDOREDUCTASE"/>
    <property type="match status" value="1"/>
</dbReference>
<evidence type="ECO:0000256" key="1">
    <source>
        <dbReference type="ARBA" id="ARBA00022857"/>
    </source>
</evidence>
<keyword evidence="1" id="KW-0521">NADP</keyword>